<protein>
    <submittedName>
        <fullName evidence="1">Uncharacterized protein</fullName>
    </submittedName>
</protein>
<evidence type="ECO:0000313" key="1">
    <source>
        <dbReference type="EMBL" id="CUV61774.1"/>
    </source>
</evidence>
<dbReference type="EMBL" id="LN899822">
    <property type="protein sequence ID" value="CUV61774.1"/>
    <property type="molecule type" value="Genomic_DNA"/>
</dbReference>
<sequence length="106" mass="11942">MTCTLARLRKPTSPLCQASSRSMACASSKRRWNFSGVAMTWPPEGTMMRPGKSLSGFPVGVSRLVTMMRERLFRDFLLKRLRLVTQNWVRSLFFARRGGKCGGGQP</sequence>
<organism evidence="1">
    <name type="scientific">Ralstonia solanacearum</name>
    <name type="common">Pseudomonas solanacearum</name>
    <dbReference type="NCBI Taxonomy" id="305"/>
    <lineage>
        <taxon>Bacteria</taxon>
        <taxon>Pseudomonadati</taxon>
        <taxon>Pseudomonadota</taxon>
        <taxon>Betaproteobacteria</taxon>
        <taxon>Burkholderiales</taxon>
        <taxon>Burkholderiaceae</taxon>
        <taxon>Ralstonia</taxon>
        <taxon>Ralstonia solanacearum species complex</taxon>
    </lineage>
</organism>
<name>A0A0S4XCL0_RALSL</name>
<dbReference type="AlphaFoldDB" id="A0A0S4XCL0"/>
<reference evidence="1" key="1">
    <citation type="submission" date="2015-10" db="EMBL/GenBank/DDBJ databases">
        <authorList>
            <person name="Gilbert D.G."/>
        </authorList>
    </citation>
    <scope>NUCLEOTIDE SEQUENCE</scope>
    <source>
        <strain evidence="1">Phyl III-seqv23</strain>
    </source>
</reference>
<proteinExistence type="predicted"/>
<gene>
    <name evidence="1" type="ORF">RD1301_v1_1770004</name>
</gene>
<accession>A0A0S4XCL0</accession>